<organism evidence="1 2">
    <name type="scientific">Ixodes persulcatus</name>
    <name type="common">Taiga tick</name>
    <dbReference type="NCBI Taxonomy" id="34615"/>
    <lineage>
        <taxon>Eukaryota</taxon>
        <taxon>Metazoa</taxon>
        <taxon>Ecdysozoa</taxon>
        <taxon>Arthropoda</taxon>
        <taxon>Chelicerata</taxon>
        <taxon>Arachnida</taxon>
        <taxon>Acari</taxon>
        <taxon>Parasitiformes</taxon>
        <taxon>Ixodida</taxon>
        <taxon>Ixodoidea</taxon>
        <taxon>Ixodidae</taxon>
        <taxon>Ixodinae</taxon>
        <taxon>Ixodes</taxon>
    </lineage>
</organism>
<evidence type="ECO:0000313" key="1">
    <source>
        <dbReference type="EMBL" id="KAG0424996.1"/>
    </source>
</evidence>
<protein>
    <submittedName>
        <fullName evidence="1">Uncharacterized protein</fullName>
    </submittedName>
</protein>
<evidence type="ECO:0000313" key="2">
    <source>
        <dbReference type="Proteomes" id="UP000805193"/>
    </source>
</evidence>
<dbReference type="EMBL" id="JABSTQ010009908">
    <property type="protein sequence ID" value="KAG0424996.1"/>
    <property type="molecule type" value="Genomic_DNA"/>
</dbReference>
<comment type="caution">
    <text evidence="1">The sequence shown here is derived from an EMBL/GenBank/DDBJ whole genome shotgun (WGS) entry which is preliminary data.</text>
</comment>
<sequence>MRAAARDNEIKGRLRGAFEAADGLGVQRMMTGLICIGLEEGIPIHPFFKNRVFWRPDLVISQVNLQCDGTSLGDPALPDIYLVMYNIRPESFTFGLSCSKSFPEKNVAKLKDALEQALKELRVCVDRSR</sequence>
<keyword evidence="2" id="KW-1185">Reference proteome</keyword>
<name>A0AC60PUY4_IXOPE</name>
<gene>
    <name evidence="1" type="ORF">HPB47_027804</name>
</gene>
<dbReference type="Proteomes" id="UP000805193">
    <property type="component" value="Unassembled WGS sequence"/>
</dbReference>
<accession>A0AC60PUY4</accession>
<proteinExistence type="predicted"/>
<reference evidence="1 2" key="1">
    <citation type="journal article" date="2020" name="Cell">
        <title>Large-Scale Comparative Analyses of Tick Genomes Elucidate Their Genetic Diversity and Vector Capacities.</title>
        <authorList>
            <consortium name="Tick Genome and Microbiome Consortium (TIGMIC)"/>
            <person name="Jia N."/>
            <person name="Wang J."/>
            <person name="Shi W."/>
            <person name="Du L."/>
            <person name="Sun Y."/>
            <person name="Zhan W."/>
            <person name="Jiang J.F."/>
            <person name="Wang Q."/>
            <person name="Zhang B."/>
            <person name="Ji P."/>
            <person name="Bell-Sakyi L."/>
            <person name="Cui X.M."/>
            <person name="Yuan T.T."/>
            <person name="Jiang B.G."/>
            <person name="Yang W.F."/>
            <person name="Lam T.T."/>
            <person name="Chang Q.C."/>
            <person name="Ding S.J."/>
            <person name="Wang X.J."/>
            <person name="Zhu J.G."/>
            <person name="Ruan X.D."/>
            <person name="Zhao L."/>
            <person name="Wei J.T."/>
            <person name="Ye R.Z."/>
            <person name="Que T.C."/>
            <person name="Du C.H."/>
            <person name="Zhou Y.H."/>
            <person name="Cheng J.X."/>
            <person name="Dai P.F."/>
            <person name="Guo W.B."/>
            <person name="Han X.H."/>
            <person name="Huang E.J."/>
            <person name="Li L.F."/>
            <person name="Wei W."/>
            <person name="Gao Y.C."/>
            <person name="Liu J.Z."/>
            <person name="Shao H.Z."/>
            <person name="Wang X."/>
            <person name="Wang C.C."/>
            <person name="Yang T.C."/>
            <person name="Huo Q.B."/>
            <person name="Li W."/>
            <person name="Chen H.Y."/>
            <person name="Chen S.E."/>
            <person name="Zhou L.G."/>
            <person name="Ni X.B."/>
            <person name="Tian J.H."/>
            <person name="Sheng Y."/>
            <person name="Liu T."/>
            <person name="Pan Y.S."/>
            <person name="Xia L.Y."/>
            <person name="Li J."/>
            <person name="Zhao F."/>
            <person name="Cao W.C."/>
        </authorList>
    </citation>
    <scope>NUCLEOTIDE SEQUENCE [LARGE SCALE GENOMIC DNA]</scope>
    <source>
        <strain evidence="1">Iper-2018</strain>
    </source>
</reference>